<evidence type="ECO:0000313" key="3">
    <source>
        <dbReference type="Proteomes" id="UP001597262"/>
    </source>
</evidence>
<dbReference type="RefSeq" id="WP_379322077.1">
    <property type="nucleotide sequence ID" value="NZ_JBHTLM010000037.1"/>
</dbReference>
<evidence type="ECO:0000313" key="2">
    <source>
        <dbReference type="EMBL" id="MFD1179655.1"/>
    </source>
</evidence>
<dbReference type="Proteomes" id="UP001597262">
    <property type="component" value="Unassembled WGS sequence"/>
</dbReference>
<feature type="region of interest" description="Disordered" evidence="1">
    <location>
        <begin position="1"/>
        <end position="38"/>
    </location>
</feature>
<evidence type="ECO:0000256" key="1">
    <source>
        <dbReference type="SAM" id="MobiDB-lite"/>
    </source>
</evidence>
<feature type="compositionally biased region" description="Basic and acidic residues" evidence="1">
    <location>
        <begin position="20"/>
        <end position="38"/>
    </location>
</feature>
<sequence>MDFGLNQYTKEQQLGRRKKVETPLRKRPEDKKLTKEQVRAEVKKRDGNWCLISGKPGPGLHLHRVVYGGMGGGGGKYEIWNCVLLSNEMHTLVHSNKRVWMPLLLNYLAAKKEAKDPSEILAKIRKKANVSGW</sequence>
<feature type="compositionally biased region" description="Polar residues" evidence="1">
    <location>
        <begin position="1"/>
        <end position="12"/>
    </location>
</feature>
<comment type="caution">
    <text evidence="2">The sequence shown here is derived from an EMBL/GenBank/DDBJ whole genome shotgun (WGS) entry which is preliminary data.</text>
</comment>
<organism evidence="2 3">
    <name type="scientific">Paenibacillus puldeungensis</name>
    <dbReference type="NCBI Taxonomy" id="696536"/>
    <lineage>
        <taxon>Bacteria</taxon>
        <taxon>Bacillati</taxon>
        <taxon>Bacillota</taxon>
        <taxon>Bacilli</taxon>
        <taxon>Bacillales</taxon>
        <taxon>Paenibacillaceae</taxon>
        <taxon>Paenibacillus</taxon>
    </lineage>
</organism>
<gene>
    <name evidence="2" type="ORF">ACFQ3W_25610</name>
</gene>
<proteinExistence type="predicted"/>
<dbReference type="EMBL" id="JBHTLM010000037">
    <property type="protein sequence ID" value="MFD1179655.1"/>
    <property type="molecule type" value="Genomic_DNA"/>
</dbReference>
<protein>
    <recommendedName>
        <fullName evidence="4">HNH endonuclease</fullName>
    </recommendedName>
</protein>
<reference evidence="3" key="1">
    <citation type="journal article" date="2019" name="Int. J. Syst. Evol. Microbiol.">
        <title>The Global Catalogue of Microorganisms (GCM) 10K type strain sequencing project: providing services to taxonomists for standard genome sequencing and annotation.</title>
        <authorList>
            <consortium name="The Broad Institute Genomics Platform"/>
            <consortium name="The Broad Institute Genome Sequencing Center for Infectious Disease"/>
            <person name="Wu L."/>
            <person name="Ma J."/>
        </authorList>
    </citation>
    <scope>NUCLEOTIDE SEQUENCE [LARGE SCALE GENOMIC DNA]</scope>
    <source>
        <strain evidence="3">CCUG 59189</strain>
    </source>
</reference>
<accession>A0ABW3S5A5</accession>
<keyword evidence="3" id="KW-1185">Reference proteome</keyword>
<evidence type="ECO:0008006" key="4">
    <source>
        <dbReference type="Google" id="ProtNLM"/>
    </source>
</evidence>
<name>A0ABW3S5A5_9BACL</name>